<evidence type="ECO:0000313" key="4">
    <source>
        <dbReference type="EMBL" id="PHJ36966.1"/>
    </source>
</evidence>
<feature type="transmembrane region" description="Helical" evidence="2">
    <location>
        <begin position="7"/>
        <end position="29"/>
    </location>
</feature>
<keyword evidence="2" id="KW-1133">Transmembrane helix</keyword>
<dbReference type="GO" id="GO:0016020">
    <property type="term" value="C:membrane"/>
    <property type="evidence" value="ECO:0007669"/>
    <property type="project" value="InterPro"/>
</dbReference>
<feature type="domain" description="EamA" evidence="3">
    <location>
        <begin position="6"/>
        <end position="63"/>
    </location>
</feature>
<evidence type="ECO:0000256" key="1">
    <source>
        <dbReference type="ARBA" id="ARBA00007362"/>
    </source>
</evidence>
<name>A0A2C6MCK6_9FIRM</name>
<reference evidence="4 5" key="1">
    <citation type="submission" date="2013-09" db="EMBL/GenBank/DDBJ databases">
        <title>Biodegradation of hydrocarbons in the deep terrestrial subsurface : characterization of a microbial consortium composed of two Desulfotomaculum species originating from a deep geological formation.</title>
        <authorList>
            <person name="Aullo T."/>
            <person name="Berlendis S."/>
            <person name="Lascourreges J.-F."/>
            <person name="Dessort D."/>
            <person name="Saint-Laurent S."/>
            <person name="Schraauwers B."/>
            <person name="Mas J."/>
            <person name="Magot M."/>
            <person name="Ranchou-Peyruse A."/>
        </authorList>
    </citation>
    <scope>NUCLEOTIDE SEQUENCE [LARGE SCALE GENOMIC DNA]</scope>
    <source>
        <strain evidence="4 5">Bs107</strain>
    </source>
</reference>
<evidence type="ECO:0000313" key="5">
    <source>
        <dbReference type="Proteomes" id="UP000222564"/>
    </source>
</evidence>
<protein>
    <recommendedName>
        <fullName evidence="3">EamA domain-containing protein</fullName>
    </recommendedName>
</protein>
<dbReference type="InterPro" id="IPR000620">
    <property type="entry name" value="EamA_dom"/>
</dbReference>
<comment type="similarity">
    <text evidence="1">Belongs to the EamA transporter family.</text>
</comment>
<dbReference type="Proteomes" id="UP000222564">
    <property type="component" value="Unassembled WGS sequence"/>
</dbReference>
<evidence type="ECO:0000256" key="2">
    <source>
        <dbReference type="SAM" id="Phobius"/>
    </source>
</evidence>
<comment type="caution">
    <text evidence="4">The sequence shown here is derived from an EMBL/GenBank/DDBJ whole genome shotgun (WGS) entry which is preliminary data.</text>
</comment>
<feature type="transmembrane region" description="Helical" evidence="2">
    <location>
        <begin position="35"/>
        <end position="56"/>
    </location>
</feature>
<keyword evidence="5" id="KW-1185">Reference proteome</keyword>
<proteinExistence type="inferred from homology"/>
<evidence type="ECO:0000259" key="3">
    <source>
        <dbReference type="Pfam" id="PF00892"/>
    </source>
</evidence>
<keyword evidence="2" id="KW-0472">Membrane</keyword>
<dbReference type="Pfam" id="PF00892">
    <property type="entry name" value="EamA"/>
    <property type="match status" value="1"/>
</dbReference>
<dbReference type="AlphaFoldDB" id="A0A2C6MCK6"/>
<keyword evidence="2" id="KW-0812">Transmembrane</keyword>
<sequence length="81" mass="9205">MKPSVKGFFFLVGATSMWGISGTVAKILFNQQVNPLHLVTIRITLSFLVLLAYLALWKPHLLRVKNAIFSTWPYWGSAELR</sequence>
<dbReference type="EMBL" id="AWQQ01000130">
    <property type="protein sequence ID" value="PHJ36966.1"/>
    <property type="molecule type" value="Genomic_DNA"/>
</dbReference>
<accession>A0A2C6MCK6</accession>
<organism evidence="4 5">
    <name type="scientific">Desulforamulus profundi</name>
    <dbReference type="NCBI Taxonomy" id="1383067"/>
    <lineage>
        <taxon>Bacteria</taxon>
        <taxon>Bacillati</taxon>
        <taxon>Bacillota</taxon>
        <taxon>Clostridia</taxon>
        <taxon>Eubacteriales</taxon>
        <taxon>Peptococcaceae</taxon>
        <taxon>Desulforamulus</taxon>
    </lineage>
</organism>
<gene>
    <name evidence="4" type="ORF">P378_19185</name>
</gene>